<dbReference type="VEuPathDB" id="ToxoDB:CSUI_004830"/>
<feature type="signal peptide" evidence="2">
    <location>
        <begin position="1"/>
        <end position="15"/>
    </location>
</feature>
<keyword evidence="1" id="KW-1133">Transmembrane helix</keyword>
<keyword evidence="1" id="KW-0812">Transmembrane</keyword>
<accession>A0A2C6K9P9</accession>
<name>A0A2C6K9P9_9APIC</name>
<feature type="chain" id="PRO_5012767587" evidence="2">
    <location>
        <begin position="16"/>
        <end position="96"/>
    </location>
</feature>
<proteinExistence type="predicted"/>
<sequence length="96" mass="11402">MFLLLLLLHERSGEAEWDEEDMCTTIHFFLSFFLPLSLFPSFLGTLWDKHMHAWVATFHFDHEEHRKFGLVKFWETTTGLVYVLKNRFAQPGVLEA</sequence>
<dbReference type="GeneID" id="94428223"/>
<comment type="caution">
    <text evidence="3">The sequence shown here is derived from an EMBL/GenBank/DDBJ whole genome shotgun (WGS) entry which is preliminary data.</text>
</comment>
<reference evidence="3 4" key="1">
    <citation type="journal article" date="2017" name="Int. J. Parasitol.">
        <title>The genome of the protozoan parasite Cystoisospora suis and a reverse vaccinology approach to identify vaccine candidates.</title>
        <authorList>
            <person name="Palmieri N."/>
            <person name="Shrestha A."/>
            <person name="Ruttkowski B."/>
            <person name="Beck T."/>
            <person name="Vogl C."/>
            <person name="Tomley F."/>
            <person name="Blake D.P."/>
            <person name="Joachim A."/>
        </authorList>
    </citation>
    <scope>NUCLEOTIDE SEQUENCE [LARGE SCALE GENOMIC DNA]</scope>
    <source>
        <strain evidence="3 4">Wien I</strain>
    </source>
</reference>
<evidence type="ECO:0000256" key="2">
    <source>
        <dbReference type="SAM" id="SignalP"/>
    </source>
</evidence>
<evidence type="ECO:0000313" key="3">
    <source>
        <dbReference type="EMBL" id="PHJ21331.1"/>
    </source>
</evidence>
<gene>
    <name evidence="3" type="ORF">CSUI_004830</name>
</gene>
<keyword evidence="2" id="KW-0732">Signal</keyword>
<dbReference type="RefSeq" id="XP_067923014.1">
    <property type="nucleotide sequence ID" value="XM_068065012.1"/>
</dbReference>
<feature type="transmembrane region" description="Helical" evidence="1">
    <location>
        <begin position="25"/>
        <end position="47"/>
    </location>
</feature>
<dbReference type="EMBL" id="MIGC01002307">
    <property type="protein sequence ID" value="PHJ21331.1"/>
    <property type="molecule type" value="Genomic_DNA"/>
</dbReference>
<evidence type="ECO:0000256" key="1">
    <source>
        <dbReference type="SAM" id="Phobius"/>
    </source>
</evidence>
<evidence type="ECO:0000313" key="4">
    <source>
        <dbReference type="Proteomes" id="UP000221165"/>
    </source>
</evidence>
<keyword evidence="4" id="KW-1185">Reference proteome</keyword>
<dbReference type="AlphaFoldDB" id="A0A2C6K9P9"/>
<protein>
    <submittedName>
        <fullName evidence="3">C2 domain-containing protein</fullName>
    </submittedName>
</protein>
<organism evidence="3 4">
    <name type="scientific">Cystoisospora suis</name>
    <dbReference type="NCBI Taxonomy" id="483139"/>
    <lineage>
        <taxon>Eukaryota</taxon>
        <taxon>Sar</taxon>
        <taxon>Alveolata</taxon>
        <taxon>Apicomplexa</taxon>
        <taxon>Conoidasida</taxon>
        <taxon>Coccidia</taxon>
        <taxon>Eucoccidiorida</taxon>
        <taxon>Eimeriorina</taxon>
        <taxon>Sarcocystidae</taxon>
        <taxon>Cystoisospora</taxon>
    </lineage>
</organism>
<keyword evidence="1" id="KW-0472">Membrane</keyword>
<dbReference type="Proteomes" id="UP000221165">
    <property type="component" value="Unassembled WGS sequence"/>
</dbReference>